<evidence type="ECO:0000313" key="2">
    <source>
        <dbReference type="Proteomes" id="UP000298663"/>
    </source>
</evidence>
<evidence type="ECO:0000313" key="1">
    <source>
        <dbReference type="EMBL" id="TKR75964.1"/>
    </source>
</evidence>
<comment type="caution">
    <text evidence="1">The sequence shown here is derived from an EMBL/GenBank/DDBJ whole genome shotgun (WGS) entry which is preliminary data.</text>
</comment>
<proteinExistence type="predicted"/>
<sequence length="300" mass="35537">MDKVPFEFRQKVVRRFQNPTGFAGLSAFERTSSEKNNVYRDFDLYLDLYVSNDGTKFAYSGEGFGMINGTSVQLTLSEFFKFSKRYWLDLSITVHEDLEDLEDLEMPISWQCWDSPFFKNLILHFRDFLNVSLNDSRLKPTRIYSMFNQHPFILNKYGLVLPGQPNDELKQFLRFQFKHGSFQCLTLNELSSDDKEWMKEVLEMFFASSHCFTLYFWWEEEQKFSSKLLFFATIWANYKGVVAPIGKDVVPSGLDFQWDSSQLERKEDKSETLVFHTSNPNRKLRWSHFAPTYLSFEDFS</sequence>
<dbReference type="Proteomes" id="UP000298663">
    <property type="component" value="Unassembled WGS sequence"/>
</dbReference>
<organism evidence="1 2">
    <name type="scientific">Steinernema carpocapsae</name>
    <name type="common">Entomopathogenic nematode</name>
    <dbReference type="NCBI Taxonomy" id="34508"/>
    <lineage>
        <taxon>Eukaryota</taxon>
        <taxon>Metazoa</taxon>
        <taxon>Ecdysozoa</taxon>
        <taxon>Nematoda</taxon>
        <taxon>Chromadorea</taxon>
        <taxon>Rhabditida</taxon>
        <taxon>Tylenchina</taxon>
        <taxon>Panagrolaimomorpha</taxon>
        <taxon>Strongyloidoidea</taxon>
        <taxon>Steinernematidae</taxon>
        <taxon>Steinernema</taxon>
    </lineage>
</organism>
<dbReference type="AlphaFoldDB" id="A0A4U5N188"/>
<name>A0A4U5N188_STECR</name>
<gene>
    <name evidence="1" type="ORF">L596_017181</name>
</gene>
<keyword evidence="2" id="KW-1185">Reference proteome</keyword>
<reference evidence="1 2" key="1">
    <citation type="journal article" date="2015" name="Genome Biol.">
        <title>Comparative genomics of Steinernema reveals deeply conserved gene regulatory networks.</title>
        <authorList>
            <person name="Dillman A.R."/>
            <person name="Macchietto M."/>
            <person name="Porter C.F."/>
            <person name="Rogers A."/>
            <person name="Williams B."/>
            <person name="Antoshechkin I."/>
            <person name="Lee M.M."/>
            <person name="Goodwin Z."/>
            <person name="Lu X."/>
            <person name="Lewis E.E."/>
            <person name="Goodrich-Blair H."/>
            <person name="Stock S.P."/>
            <person name="Adams B.J."/>
            <person name="Sternberg P.W."/>
            <person name="Mortazavi A."/>
        </authorList>
    </citation>
    <scope>NUCLEOTIDE SEQUENCE [LARGE SCALE GENOMIC DNA]</scope>
    <source>
        <strain evidence="1 2">ALL</strain>
    </source>
</reference>
<reference evidence="1 2" key="2">
    <citation type="journal article" date="2019" name="G3 (Bethesda)">
        <title>Hybrid Assembly of the Genome of the Entomopathogenic Nematode Steinernema carpocapsae Identifies the X-Chromosome.</title>
        <authorList>
            <person name="Serra L."/>
            <person name="Macchietto M."/>
            <person name="Macias-Munoz A."/>
            <person name="McGill C.J."/>
            <person name="Rodriguez I.M."/>
            <person name="Rodriguez B."/>
            <person name="Murad R."/>
            <person name="Mortazavi A."/>
        </authorList>
    </citation>
    <scope>NUCLEOTIDE SEQUENCE [LARGE SCALE GENOMIC DNA]</scope>
    <source>
        <strain evidence="1 2">ALL</strain>
    </source>
</reference>
<dbReference type="EMBL" id="AZBU02000005">
    <property type="protein sequence ID" value="TKR75964.1"/>
    <property type="molecule type" value="Genomic_DNA"/>
</dbReference>
<accession>A0A4U5N188</accession>
<protein>
    <submittedName>
        <fullName evidence="1">Uncharacterized protein</fullName>
    </submittedName>
</protein>